<dbReference type="SUPFAM" id="SSF82171">
    <property type="entry name" value="DPP6 N-terminal domain-like"/>
    <property type="match status" value="1"/>
</dbReference>
<feature type="compositionally biased region" description="Low complexity" evidence="1">
    <location>
        <begin position="52"/>
        <end position="68"/>
    </location>
</feature>
<reference evidence="3 4" key="1">
    <citation type="submission" date="2024-11" db="EMBL/GenBank/DDBJ databases">
        <title>The Natural Products Discovery Center: Release of the First 8490 Sequenced Strains for Exploring Actinobacteria Biosynthetic Diversity.</title>
        <authorList>
            <person name="Kalkreuter E."/>
            <person name="Kautsar S.A."/>
            <person name="Yang D."/>
            <person name="Bader C.D."/>
            <person name="Teijaro C.N."/>
            <person name="Fluegel L."/>
            <person name="Davis C.M."/>
            <person name="Simpson J.R."/>
            <person name="Lauterbach L."/>
            <person name="Steele A.D."/>
            <person name="Gui C."/>
            <person name="Meng S."/>
            <person name="Li G."/>
            <person name="Viehrig K."/>
            <person name="Ye F."/>
            <person name="Su P."/>
            <person name="Kiefer A.F."/>
            <person name="Nichols A."/>
            <person name="Cepeda A.J."/>
            <person name="Yan W."/>
            <person name="Fan B."/>
            <person name="Jiang Y."/>
            <person name="Adhikari A."/>
            <person name="Zheng C.-J."/>
            <person name="Schuster L."/>
            <person name="Cowan T.M."/>
            <person name="Smanski M.J."/>
            <person name="Chevrette M.G."/>
            <person name="De Carvalho L.P.S."/>
            <person name="Shen B."/>
        </authorList>
    </citation>
    <scope>NUCLEOTIDE SEQUENCE [LARGE SCALE GENOMIC DNA]</scope>
    <source>
        <strain evidence="3 4">NPDC020863</strain>
    </source>
</reference>
<feature type="chain" id="PRO_5046953303" description="Lipoprotein" evidence="2">
    <location>
        <begin position="29"/>
        <end position="456"/>
    </location>
</feature>
<gene>
    <name evidence="3" type="ORF">ACI2L5_11100</name>
</gene>
<evidence type="ECO:0008006" key="5">
    <source>
        <dbReference type="Google" id="ProtNLM"/>
    </source>
</evidence>
<evidence type="ECO:0000256" key="1">
    <source>
        <dbReference type="SAM" id="MobiDB-lite"/>
    </source>
</evidence>
<accession>A0ABW8LHS8</accession>
<sequence length="456" mass="47904">MSRAYVSGVRGWAAVAAATVLVVGGVSACGASDDSGKDGGRSGASDGGGRKSGAVAADSGDSGDAAESGLAGAAKNLSRVASATGPVICWDDGDGKGEHVAAFDDTFSKRVATYSEEPLLSRLAEIAEEGDADRAFVRSLCGKQQYGKSAADLGVSPVSPDGRRVAVEVVTDEVGALTSSHVGWLDLTTGEFTDITEAARKGGYSPEKHSDEFPGFAPDGSLWFLRDEQVYYSADENGRLSRHPISKACHDERSGNDGFYRPVNSAAVTCPRLIHPSGKFAVSPGTIIDGIDSYDGFDLDLLAPQMDRLDDDTAFGDPTDQMFVRDGDGDGDVRDCDPVAWINADDILCEGASNTFFTVRADASELGERPDGSDPLEAEVKAEIARETNNKILSVAMSADRQYLYIASEEILDDGGVKLYRAGLTAPGEPEELGPLPQGVGDDFILRGNFQTGDFQ</sequence>
<dbReference type="RefSeq" id="WP_404746111.1">
    <property type="nucleotide sequence ID" value="NZ_JBJDQH010000003.1"/>
</dbReference>
<keyword evidence="2" id="KW-0732">Signal</keyword>
<comment type="caution">
    <text evidence="3">The sequence shown here is derived from an EMBL/GenBank/DDBJ whole genome shotgun (WGS) entry which is preliminary data.</text>
</comment>
<feature type="signal peptide" evidence="2">
    <location>
        <begin position="1"/>
        <end position="28"/>
    </location>
</feature>
<evidence type="ECO:0000313" key="3">
    <source>
        <dbReference type="EMBL" id="MFK4265478.1"/>
    </source>
</evidence>
<name>A0ABW8LHS8_9ACTN</name>
<dbReference type="EMBL" id="JBJDQH010000003">
    <property type="protein sequence ID" value="MFK4265478.1"/>
    <property type="molecule type" value="Genomic_DNA"/>
</dbReference>
<evidence type="ECO:0000313" key="4">
    <source>
        <dbReference type="Proteomes" id="UP001620295"/>
    </source>
</evidence>
<evidence type="ECO:0000256" key="2">
    <source>
        <dbReference type="SAM" id="SignalP"/>
    </source>
</evidence>
<proteinExistence type="predicted"/>
<feature type="region of interest" description="Disordered" evidence="1">
    <location>
        <begin position="30"/>
        <end position="68"/>
    </location>
</feature>
<protein>
    <recommendedName>
        <fullName evidence="5">Lipoprotein</fullName>
    </recommendedName>
</protein>
<organism evidence="3 4">
    <name type="scientific">Streptomyces milbemycinicus</name>
    <dbReference type="NCBI Taxonomy" id="476552"/>
    <lineage>
        <taxon>Bacteria</taxon>
        <taxon>Bacillati</taxon>
        <taxon>Actinomycetota</taxon>
        <taxon>Actinomycetes</taxon>
        <taxon>Kitasatosporales</taxon>
        <taxon>Streptomycetaceae</taxon>
        <taxon>Streptomyces</taxon>
    </lineage>
</organism>
<dbReference type="Proteomes" id="UP001620295">
    <property type="component" value="Unassembled WGS sequence"/>
</dbReference>
<keyword evidence="4" id="KW-1185">Reference proteome</keyword>
<dbReference type="PROSITE" id="PS51257">
    <property type="entry name" value="PROKAR_LIPOPROTEIN"/>
    <property type="match status" value="1"/>
</dbReference>
<feature type="compositionally biased region" description="Gly residues" evidence="1">
    <location>
        <begin position="41"/>
        <end position="51"/>
    </location>
</feature>